<dbReference type="RefSeq" id="WP_310283499.1">
    <property type="nucleotide sequence ID" value="NZ_JAVDWQ010000018.1"/>
</dbReference>
<name>A0ABU1YF73_9FLAO</name>
<dbReference type="Proteomes" id="UP001269081">
    <property type="component" value="Unassembled WGS sequence"/>
</dbReference>
<organism evidence="1 2">
    <name type="scientific">Flavobacterium piscis</name>
    <dbReference type="NCBI Taxonomy" id="1114874"/>
    <lineage>
        <taxon>Bacteria</taxon>
        <taxon>Pseudomonadati</taxon>
        <taxon>Bacteroidota</taxon>
        <taxon>Flavobacteriia</taxon>
        <taxon>Flavobacteriales</taxon>
        <taxon>Flavobacteriaceae</taxon>
        <taxon>Flavobacterium</taxon>
    </lineage>
</organism>
<protein>
    <submittedName>
        <fullName evidence="1">Uncharacterized protein</fullName>
    </submittedName>
</protein>
<comment type="caution">
    <text evidence="1">The sequence shown here is derived from an EMBL/GenBank/DDBJ whole genome shotgun (WGS) entry which is preliminary data.</text>
</comment>
<accession>A0ABU1YF73</accession>
<keyword evidence="2" id="KW-1185">Reference proteome</keyword>
<reference evidence="1 2" key="1">
    <citation type="submission" date="2023-07" db="EMBL/GenBank/DDBJ databases">
        <title>Sorghum-associated microbial communities from plants grown in Nebraska, USA.</title>
        <authorList>
            <person name="Schachtman D."/>
        </authorList>
    </citation>
    <scope>NUCLEOTIDE SEQUENCE [LARGE SCALE GENOMIC DNA]</scope>
    <source>
        <strain evidence="1 2">4129</strain>
    </source>
</reference>
<proteinExistence type="predicted"/>
<evidence type="ECO:0000313" key="1">
    <source>
        <dbReference type="EMBL" id="MDR7212071.1"/>
    </source>
</evidence>
<sequence>MKNNTDADILQIKLGNLAAQYRSSSEGSPEHYQALNEYYAAFQELVQLCGKIVGLDPDAELPDHLMPKEYVEYWLR</sequence>
<dbReference type="EMBL" id="JAVDWQ010000018">
    <property type="protein sequence ID" value="MDR7212071.1"/>
    <property type="molecule type" value="Genomic_DNA"/>
</dbReference>
<evidence type="ECO:0000313" key="2">
    <source>
        <dbReference type="Proteomes" id="UP001269081"/>
    </source>
</evidence>
<gene>
    <name evidence="1" type="ORF">J2W48_004028</name>
</gene>